<feature type="compositionally biased region" description="Basic and acidic residues" evidence="2">
    <location>
        <begin position="124"/>
        <end position="133"/>
    </location>
</feature>
<feature type="compositionally biased region" description="Low complexity" evidence="2">
    <location>
        <begin position="134"/>
        <end position="154"/>
    </location>
</feature>
<dbReference type="InterPro" id="IPR043502">
    <property type="entry name" value="DNA/RNA_pol_sf"/>
</dbReference>
<dbReference type="Proteomes" id="UP001234989">
    <property type="component" value="Chromosome 5"/>
</dbReference>
<accession>A0AAF0QUH3</accession>
<dbReference type="InterPro" id="IPR050951">
    <property type="entry name" value="Retrovirus_Pol_polyprotein"/>
</dbReference>
<evidence type="ECO:0000256" key="2">
    <source>
        <dbReference type="SAM" id="MobiDB-lite"/>
    </source>
</evidence>
<gene>
    <name evidence="4" type="ORF">MTR67_023937</name>
</gene>
<dbReference type="Pfam" id="PF17919">
    <property type="entry name" value="RT_RNaseH_2"/>
    <property type="match status" value="1"/>
</dbReference>
<evidence type="ECO:0000313" key="5">
    <source>
        <dbReference type="Proteomes" id="UP001234989"/>
    </source>
</evidence>
<feature type="domain" description="Reverse transcriptase/retrotransposon-derived protein RNase H-like" evidence="3">
    <location>
        <begin position="234"/>
        <end position="298"/>
    </location>
</feature>
<name>A0AAF0QUH3_SOLVR</name>
<protein>
    <recommendedName>
        <fullName evidence="3">Reverse transcriptase/retrotransposon-derived protein RNase H-like domain-containing protein</fullName>
    </recommendedName>
</protein>
<keyword evidence="5" id="KW-1185">Reference proteome</keyword>
<sequence>MGAASIRIRDFTRINHLEFHGLKVDEDPQEIVDEVYKIVKIMGVSPVELAAYQLKGTFLDHFFPVEMRETKVLELINLHQGNMCEKEYILKFTQLAKYSPTMVADSRARMKKKIKERARKSKRERTGDGDFSHSRSGGHSRSQFQKKFSSQGSSNVSAPKLNKDKLSNPKPQLSGGSVSFIPVCQKDIDCETPTLEVVPIVKEFREVYPNDLLGIQVDPKKIEAFTQKKVKFLWSKACEKSFKELKDMLTLDIIVTLLEGSHGSVVYYDASQIGRGCVLMQHKKVIAYALRQLKGGKKDLVLMFMVWPNWVFALLIPLKVV</sequence>
<keyword evidence="1" id="KW-0511">Multifunctional enzyme</keyword>
<dbReference type="EMBL" id="CP133616">
    <property type="protein sequence ID" value="WMV30552.1"/>
    <property type="molecule type" value="Genomic_DNA"/>
</dbReference>
<reference evidence="4" key="1">
    <citation type="submission" date="2023-08" db="EMBL/GenBank/DDBJ databases">
        <title>A de novo genome assembly of Solanum verrucosum Schlechtendal, a Mexican diploid species geographically isolated from the other diploid A-genome species in potato relatives.</title>
        <authorList>
            <person name="Hosaka K."/>
        </authorList>
    </citation>
    <scope>NUCLEOTIDE SEQUENCE</scope>
    <source>
        <tissue evidence="4">Young leaves</tissue>
    </source>
</reference>
<evidence type="ECO:0000259" key="3">
    <source>
        <dbReference type="Pfam" id="PF17919"/>
    </source>
</evidence>
<dbReference type="SUPFAM" id="SSF56672">
    <property type="entry name" value="DNA/RNA polymerases"/>
    <property type="match status" value="1"/>
</dbReference>
<dbReference type="PANTHER" id="PTHR37984:SF5">
    <property type="entry name" value="PROTEIN NYNRIN-LIKE"/>
    <property type="match status" value="1"/>
</dbReference>
<dbReference type="PANTHER" id="PTHR37984">
    <property type="entry name" value="PROTEIN CBG26694"/>
    <property type="match status" value="1"/>
</dbReference>
<organism evidence="4 5">
    <name type="scientific">Solanum verrucosum</name>
    <dbReference type="NCBI Taxonomy" id="315347"/>
    <lineage>
        <taxon>Eukaryota</taxon>
        <taxon>Viridiplantae</taxon>
        <taxon>Streptophyta</taxon>
        <taxon>Embryophyta</taxon>
        <taxon>Tracheophyta</taxon>
        <taxon>Spermatophyta</taxon>
        <taxon>Magnoliopsida</taxon>
        <taxon>eudicotyledons</taxon>
        <taxon>Gunneridae</taxon>
        <taxon>Pentapetalae</taxon>
        <taxon>asterids</taxon>
        <taxon>lamiids</taxon>
        <taxon>Solanales</taxon>
        <taxon>Solanaceae</taxon>
        <taxon>Solanoideae</taxon>
        <taxon>Solaneae</taxon>
        <taxon>Solanum</taxon>
    </lineage>
</organism>
<dbReference type="GO" id="GO:0003824">
    <property type="term" value="F:catalytic activity"/>
    <property type="evidence" value="ECO:0007669"/>
    <property type="project" value="UniProtKB-KW"/>
</dbReference>
<feature type="region of interest" description="Disordered" evidence="2">
    <location>
        <begin position="107"/>
        <end position="173"/>
    </location>
</feature>
<dbReference type="InterPro" id="IPR041577">
    <property type="entry name" value="RT_RNaseH_2"/>
</dbReference>
<dbReference type="AlphaFoldDB" id="A0AAF0QUH3"/>
<evidence type="ECO:0000256" key="1">
    <source>
        <dbReference type="ARBA" id="ARBA00023268"/>
    </source>
</evidence>
<evidence type="ECO:0000313" key="4">
    <source>
        <dbReference type="EMBL" id="WMV30552.1"/>
    </source>
</evidence>
<feature type="compositionally biased region" description="Basic residues" evidence="2">
    <location>
        <begin position="109"/>
        <end position="123"/>
    </location>
</feature>
<proteinExistence type="predicted"/>